<evidence type="ECO:0000256" key="1">
    <source>
        <dbReference type="SAM" id="MobiDB-lite"/>
    </source>
</evidence>
<reference evidence="5 6" key="1">
    <citation type="submission" date="2017-10" db="EMBL/GenBank/DDBJ databases">
        <title>Bifidobacterium xylocopum sp. nov. and Bifidobacterium aemilianum sp. nov., from the carpenter bee (Xylocopa violacea) digestive tract.</title>
        <authorList>
            <person name="Alberoni D."/>
            <person name="Baffoni L."/>
            <person name="Di Gioia D."/>
            <person name="Gaggia F."/>
            <person name="Biavati B."/>
        </authorList>
    </citation>
    <scope>NUCLEOTIDE SEQUENCE [LARGE SCALE GENOMIC DNA]</scope>
    <source>
        <strain evidence="5 6">XV10</strain>
    </source>
</reference>
<keyword evidence="2" id="KW-0472">Membrane</keyword>
<feature type="compositionally biased region" description="Polar residues" evidence="1">
    <location>
        <begin position="192"/>
        <end position="211"/>
    </location>
</feature>
<name>A0A366KA07_9BIFI</name>
<evidence type="ECO:0000313" key="6">
    <source>
        <dbReference type="Proteomes" id="UP000252530"/>
    </source>
</evidence>
<keyword evidence="2" id="KW-1133">Transmembrane helix</keyword>
<protein>
    <recommendedName>
        <fullName evidence="7">Zinc-ribbon domain-containing protein</fullName>
    </recommendedName>
</protein>
<comment type="caution">
    <text evidence="5">The sequence shown here is derived from an EMBL/GenBank/DDBJ whole genome shotgun (WGS) entry which is preliminary data.</text>
</comment>
<feature type="region of interest" description="Disordered" evidence="1">
    <location>
        <begin position="188"/>
        <end position="222"/>
    </location>
</feature>
<evidence type="ECO:0000259" key="3">
    <source>
        <dbReference type="Pfam" id="PF13240"/>
    </source>
</evidence>
<evidence type="ECO:0000256" key="2">
    <source>
        <dbReference type="SAM" id="Phobius"/>
    </source>
</evidence>
<dbReference type="AlphaFoldDB" id="A0A366KA07"/>
<dbReference type="OrthoDB" id="1178869at2"/>
<evidence type="ECO:0000259" key="4">
    <source>
        <dbReference type="Pfam" id="PF19804"/>
    </source>
</evidence>
<feature type="compositionally biased region" description="Basic and acidic residues" evidence="1">
    <location>
        <begin position="278"/>
        <end position="295"/>
    </location>
</feature>
<accession>A0A366KA07</accession>
<feature type="compositionally biased region" description="Polar residues" evidence="1">
    <location>
        <begin position="78"/>
        <end position="92"/>
    </location>
</feature>
<feature type="domain" description="DUF6287" evidence="4">
    <location>
        <begin position="518"/>
        <end position="549"/>
    </location>
</feature>
<dbReference type="Proteomes" id="UP000252530">
    <property type="component" value="Unassembled WGS sequence"/>
</dbReference>
<feature type="domain" description="Zinc-ribbon" evidence="3">
    <location>
        <begin position="3"/>
        <end position="25"/>
    </location>
</feature>
<dbReference type="Pfam" id="PF19804">
    <property type="entry name" value="DUF6287"/>
    <property type="match status" value="2"/>
</dbReference>
<dbReference type="InterPro" id="IPR046254">
    <property type="entry name" value="DUF6287"/>
</dbReference>
<proteinExistence type="predicted"/>
<feature type="compositionally biased region" description="Polar residues" evidence="1">
    <location>
        <begin position="100"/>
        <end position="117"/>
    </location>
</feature>
<feature type="compositionally biased region" description="Basic and acidic residues" evidence="1">
    <location>
        <begin position="33"/>
        <end position="46"/>
    </location>
</feature>
<evidence type="ECO:0000313" key="5">
    <source>
        <dbReference type="EMBL" id="RBP98167.1"/>
    </source>
</evidence>
<gene>
    <name evidence="5" type="ORF">CRD60_03205</name>
</gene>
<dbReference type="InterPro" id="IPR026870">
    <property type="entry name" value="Zinc_ribbon_dom"/>
</dbReference>
<feature type="region of interest" description="Disordered" evidence="1">
    <location>
        <begin position="264"/>
        <end position="295"/>
    </location>
</feature>
<keyword evidence="6" id="KW-1185">Reference proteome</keyword>
<organism evidence="5 6">
    <name type="scientific">Bifidobacterium aemilianum</name>
    <dbReference type="NCBI Taxonomy" id="2493120"/>
    <lineage>
        <taxon>Bacteria</taxon>
        <taxon>Bacillati</taxon>
        <taxon>Actinomycetota</taxon>
        <taxon>Actinomycetes</taxon>
        <taxon>Bifidobacteriales</taxon>
        <taxon>Bifidobacteriaceae</taxon>
        <taxon>Bifidobacterium</taxon>
    </lineage>
</organism>
<feature type="region of interest" description="Disordered" evidence="1">
    <location>
        <begin position="26"/>
        <end position="122"/>
    </location>
</feature>
<feature type="domain" description="DUF6287" evidence="4">
    <location>
        <begin position="298"/>
        <end position="328"/>
    </location>
</feature>
<feature type="transmembrane region" description="Helical" evidence="2">
    <location>
        <begin position="128"/>
        <end position="151"/>
    </location>
</feature>
<dbReference type="EMBL" id="PDCG01000002">
    <property type="protein sequence ID" value="RBP98167.1"/>
    <property type="molecule type" value="Genomic_DNA"/>
</dbReference>
<evidence type="ECO:0008006" key="7">
    <source>
        <dbReference type="Google" id="ProtNLM"/>
    </source>
</evidence>
<dbReference type="Pfam" id="PF13240">
    <property type="entry name" value="Zn_Ribbon_1"/>
    <property type="match status" value="1"/>
</dbReference>
<keyword evidence="2" id="KW-0812">Transmembrane</keyword>
<feature type="compositionally biased region" description="Low complexity" evidence="1">
    <location>
        <begin position="48"/>
        <end position="65"/>
    </location>
</feature>
<sequence>MKYCPNCGAVLEEGARFCPHCGRALSEASLAPKADRDERTDQRDDDQTASPAAATDAPSSSTQPSEAAATATDEGQAPTPTESTAIPATTPTDKQETRATTDASQAAQVDTETQSADPSRPHPHRMRFIVLLMVVLALVLSVSGFAGYNYYRSHSRSYALSQYKGSKEALDKAQRQLASAITQADKSAGKIKQNQVDRPTTVSQYSKSMSAATKEHTAKAPTIKHQDTASIEELNAAAASNLRSATSMTDAGKDLSDKAKAVVDSKASADKTLSPVDQKVKAAEDQKKASDKEAQAHSLDLKALAAGDYSSLEGTWTNQDGAWMKIEQGKVIPQNPIEGTIPPYPLVQCKRVEPSGLPNDQCVVRPMPASQFQLVQQGAIQRNHGRGPDAQYTILAVQKGAELYNTGYLHPRIIPDPTDQTRDRIIPGYNSGQGQGPLCGNASCAYYRDKDSQSLSPQTQQKLDAAVSKAQKAVDGLTQTWAKDSKAAFQCRLDLLTGKSQGCPTSSAATESKSTGVANLDQIKNGDFSSISGIWCDAANTCITIKKDGSYSPIPDRNHGKLIHSDQSWLQDGGKSGVMELMDLNGPQCLDQNVVPDNCDGAHTIWPTNLLYFPKGSAPCPNSDVCWAFGSDSTLQPTDFDTSSPFLVSMSRHMNEMPSNETVYRFKGPDIPTPKSAMELTALGKGDCSSIQGRWVSPDGAVFDYQDQCPSFSYVDGSGNPTRWQKPVVHENWAIQSNTSYTAGGGDSRVFIPAGHKLPDKYLRLYNAPTDNSDVSKDRIFEVGGMAGQQDRDPAQIAHYRQ</sequence>